<gene>
    <name evidence="1" type="ORF">A2024_05500</name>
</gene>
<proteinExistence type="predicted"/>
<reference evidence="1 2" key="1">
    <citation type="journal article" date="2016" name="Nat. Commun.">
        <title>Thousands of microbial genomes shed light on interconnected biogeochemical processes in an aquifer system.</title>
        <authorList>
            <person name="Anantharaman K."/>
            <person name="Brown C.T."/>
            <person name="Hug L.A."/>
            <person name="Sharon I."/>
            <person name="Castelle C.J."/>
            <person name="Probst A.J."/>
            <person name="Thomas B.C."/>
            <person name="Singh A."/>
            <person name="Wilkins M.J."/>
            <person name="Karaoz U."/>
            <person name="Brodie E.L."/>
            <person name="Williams K.H."/>
            <person name="Hubbard S.S."/>
            <person name="Banfield J.F."/>
        </authorList>
    </citation>
    <scope>NUCLEOTIDE SEQUENCE [LARGE SCALE GENOMIC DNA]</scope>
</reference>
<evidence type="ECO:0000313" key="2">
    <source>
        <dbReference type="Proteomes" id="UP000177230"/>
    </source>
</evidence>
<dbReference type="AlphaFoldDB" id="A0A1F5RIX2"/>
<sequence length="67" mass="8015">MLLLLLPHIIVRDRINDGILFFSSFVNFIHSGGYLVRHTREDFKNNRPIKHIQQEVFDLLDNYFQTV</sequence>
<evidence type="ECO:0000313" key="1">
    <source>
        <dbReference type="EMBL" id="OGF13991.1"/>
    </source>
</evidence>
<dbReference type="EMBL" id="MFFM01000009">
    <property type="protein sequence ID" value="OGF13991.1"/>
    <property type="molecule type" value="Genomic_DNA"/>
</dbReference>
<comment type="caution">
    <text evidence="1">The sequence shown here is derived from an EMBL/GenBank/DDBJ whole genome shotgun (WGS) entry which is preliminary data.</text>
</comment>
<protein>
    <submittedName>
        <fullName evidence="1">Uncharacterized protein</fullName>
    </submittedName>
</protein>
<name>A0A1F5RIX2_9BACT</name>
<accession>A0A1F5RIX2</accession>
<dbReference type="Proteomes" id="UP000177230">
    <property type="component" value="Unassembled WGS sequence"/>
</dbReference>
<organism evidence="1 2">
    <name type="scientific">Candidatus Edwardsbacteria bacterium GWF2_54_11</name>
    <dbReference type="NCBI Taxonomy" id="1817851"/>
    <lineage>
        <taxon>Bacteria</taxon>
        <taxon>Candidatus Edwardsiibacteriota</taxon>
    </lineage>
</organism>